<dbReference type="SUPFAM" id="SSF52922">
    <property type="entry name" value="TK C-terminal domain-like"/>
    <property type="match status" value="1"/>
</dbReference>
<organism evidence="4 5">
    <name type="scientific">Catalinimonas alkaloidigena</name>
    <dbReference type="NCBI Taxonomy" id="1075417"/>
    <lineage>
        <taxon>Bacteria</taxon>
        <taxon>Pseudomonadati</taxon>
        <taxon>Bacteroidota</taxon>
        <taxon>Cytophagia</taxon>
        <taxon>Cytophagales</taxon>
        <taxon>Catalimonadaceae</taxon>
        <taxon>Catalinimonas</taxon>
    </lineage>
</organism>
<dbReference type="Gene3D" id="3.40.50.970">
    <property type="match status" value="1"/>
</dbReference>
<protein>
    <submittedName>
        <fullName evidence="4">2-oxoglutarate ferredoxin oxidoreductase subunit alpha</fullName>
    </submittedName>
</protein>
<evidence type="ECO:0000259" key="2">
    <source>
        <dbReference type="Pfam" id="PF01558"/>
    </source>
</evidence>
<dbReference type="Pfam" id="PF01558">
    <property type="entry name" value="POR"/>
    <property type="match status" value="1"/>
</dbReference>
<dbReference type="InterPro" id="IPR022367">
    <property type="entry name" value="2-oxoacid/accept_OxRdtase_asu"/>
</dbReference>
<reference evidence="4 5" key="1">
    <citation type="submission" date="2016-10" db="EMBL/GenBank/DDBJ databases">
        <authorList>
            <person name="de Groot N.N."/>
        </authorList>
    </citation>
    <scope>NUCLEOTIDE SEQUENCE [LARGE SCALE GENOMIC DNA]</scope>
    <source>
        <strain evidence="4 5">DSM 25186</strain>
    </source>
</reference>
<dbReference type="Gene3D" id="3.40.50.920">
    <property type="match status" value="1"/>
</dbReference>
<dbReference type="FunFam" id="3.40.50.970:FF:000022">
    <property type="entry name" value="2-oxoglutarate ferredoxin oxidoreductase alpha subunit"/>
    <property type="match status" value="1"/>
</dbReference>
<keyword evidence="5" id="KW-1185">Reference proteome</keyword>
<dbReference type="InterPro" id="IPR029061">
    <property type="entry name" value="THDP-binding"/>
</dbReference>
<dbReference type="Pfam" id="PF01855">
    <property type="entry name" value="POR_N"/>
    <property type="match status" value="1"/>
</dbReference>
<dbReference type="CDD" id="cd07034">
    <property type="entry name" value="TPP_PYR_PFOR_IOR-alpha_like"/>
    <property type="match status" value="1"/>
</dbReference>
<gene>
    <name evidence="4" type="ORF">SAMN05421823_102255</name>
</gene>
<dbReference type="GO" id="GO:0016903">
    <property type="term" value="F:oxidoreductase activity, acting on the aldehyde or oxo group of donors"/>
    <property type="evidence" value="ECO:0007669"/>
    <property type="project" value="InterPro"/>
</dbReference>
<evidence type="ECO:0000313" key="5">
    <source>
        <dbReference type="Proteomes" id="UP000198510"/>
    </source>
</evidence>
<dbReference type="InterPro" id="IPR002880">
    <property type="entry name" value="Pyrv_Fd/Flavodoxin_OxRdtase_N"/>
</dbReference>
<dbReference type="Gene3D" id="3.40.920.10">
    <property type="entry name" value="Pyruvate-ferredoxin oxidoreductase, PFOR, domain III"/>
    <property type="match status" value="1"/>
</dbReference>
<dbReference type="PANTHER" id="PTHR32154:SF29">
    <property type="entry name" value="BLR6743 PROTEIN"/>
    <property type="match status" value="1"/>
</dbReference>
<dbReference type="PANTHER" id="PTHR32154">
    <property type="entry name" value="PYRUVATE-FLAVODOXIN OXIDOREDUCTASE-RELATED"/>
    <property type="match status" value="1"/>
</dbReference>
<dbReference type="SUPFAM" id="SSF53323">
    <property type="entry name" value="Pyruvate-ferredoxin oxidoreductase, PFOR, domain III"/>
    <property type="match status" value="1"/>
</dbReference>
<proteinExistence type="predicted"/>
<evidence type="ECO:0000313" key="4">
    <source>
        <dbReference type="EMBL" id="SDK25188.1"/>
    </source>
</evidence>
<dbReference type="STRING" id="1075417.SAMN05421823_102255"/>
<dbReference type="InterPro" id="IPR019752">
    <property type="entry name" value="Pyrv/ketoisovalerate_OxRed_cat"/>
</dbReference>
<dbReference type="GO" id="GO:0006979">
    <property type="term" value="P:response to oxidative stress"/>
    <property type="evidence" value="ECO:0007669"/>
    <property type="project" value="TreeGrafter"/>
</dbReference>
<keyword evidence="1" id="KW-0560">Oxidoreductase</keyword>
<dbReference type="AlphaFoldDB" id="A0A1G9AD42"/>
<feature type="domain" description="Pyruvate flavodoxin/ferredoxin oxidoreductase pyrimidine binding" evidence="3">
    <location>
        <begin position="220"/>
        <end position="383"/>
    </location>
</feature>
<name>A0A1G9AD42_9BACT</name>
<dbReference type="InterPro" id="IPR050722">
    <property type="entry name" value="Pyruvate:ferred/Flavod_OxRd"/>
</dbReference>
<dbReference type="NCBIfam" id="TIGR03710">
    <property type="entry name" value="OAFO_sf"/>
    <property type="match status" value="1"/>
</dbReference>
<dbReference type="InterPro" id="IPR002869">
    <property type="entry name" value="Pyrv_flavodox_OxRed_cen"/>
</dbReference>
<dbReference type="EMBL" id="FNFO01000002">
    <property type="protein sequence ID" value="SDK25188.1"/>
    <property type="molecule type" value="Genomic_DNA"/>
</dbReference>
<sequence>MRNGAIVNDMVVRFANVNGTGSASANEMFAKAIFRMGIPVTPKNIFPSNIQGLPTWYEVRINEHGYLGRREGIDLLVGVNPQSYTKDIESIRPGGYFVYDNTKRLHPEFFRADIQFIGIPMMRLCMEHFQVPRQQQLFKNIVYVGALAALLDLELTVVQDIIRDQFGKKPKLIDANFLALDLGYQYAKENYECPLDIRVERRDAVGDQIMIDGNTATALGAIYAGCTVAAWYPITPSTSVVKAFEDYAKKLRVDPETGKNLYALVQAEDELAAIGMVIGATWNGARAFTATSGPGVSLMSEFLGLAYFAEIPVVLVNVQRGGPSTGMPTRTQQADLISSAYASHGDTKQVLLFPSTPAECFDMTVDAFDLAERLQTPVILMSDLDLGMNSHLSPPLAWDDARAYDRGKVLDAAALDEIETFGRYLDVDGDGICYRTIPGTHPTKGAFFTRGTSRDEYARYTEDGDVNVRILNRMLQKWETAKAYVPAPELYQEGHHHDYGLIFFGTSSYATLEAMDRLEKQGIRVDAMRVRAFPFNHTVEEFIAEHERVFVIEQNRDKQFRSLLVNELEIHPKKLISILNYNGMPITAGAIMKQIQQELPTVTTTSPVNGQLKH</sequence>
<accession>A0A1G9AD42</accession>
<dbReference type="InterPro" id="IPR009014">
    <property type="entry name" value="Transketo_C/PFOR_II"/>
</dbReference>
<feature type="domain" description="Pyruvate/ketoisovalerate oxidoreductase catalytic" evidence="2">
    <location>
        <begin position="19"/>
        <end position="185"/>
    </location>
</feature>
<evidence type="ECO:0000256" key="1">
    <source>
        <dbReference type="ARBA" id="ARBA00023002"/>
    </source>
</evidence>
<dbReference type="RefSeq" id="WP_089679755.1">
    <property type="nucleotide sequence ID" value="NZ_FNFO01000002.1"/>
</dbReference>
<dbReference type="OrthoDB" id="9794954at2"/>
<evidence type="ECO:0000259" key="3">
    <source>
        <dbReference type="Pfam" id="PF01855"/>
    </source>
</evidence>
<dbReference type="Proteomes" id="UP000198510">
    <property type="component" value="Unassembled WGS sequence"/>
</dbReference>
<dbReference type="SUPFAM" id="SSF52518">
    <property type="entry name" value="Thiamin diphosphate-binding fold (THDP-binding)"/>
    <property type="match status" value="1"/>
</dbReference>